<keyword evidence="3" id="KW-1185">Reference proteome</keyword>
<dbReference type="AlphaFoldDB" id="Q1J3L2"/>
<sequence>MTTLDWMLNLSILALMLFTVIGRRTVTPMTYLRPLLIVGGVGLFFLRGMPTGGHDVPLELAGIAAGVVFGVLAAAASRVEQQGDAVIVQSGRLYALVWLAAIGLRVAFAELATRNADFGHWVVQFSVAHQITGAEAWRSAFVLMALAMVVTRVTLIALRASTARPLNPAAA</sequence>
<gene>
    <name evidence="2" type="ordered locus">Dgeo_2488</name>
</gene>
<proteinExistence type="predicted"/>
<feature type="transmembrane region" description="Helical" evidence="1">
    <location>
        <begin position="136"/>
        <end position="158"/>
    </location>
</feature>
<dbReference type="HOGENOM" id="CLU_127141_1_0_0"/>
<dbReference type="RefSeq" id="WP_011526073.1">
    <property type="nucleotide sequence ID" value="NC_008010.2"/>
</dbReference>
<geneLocation type="plasmid" evidence="2 3">
    <name>pDGEO01</name>
</geneLocation>
<dbReference type="EMBL" id="CP000358">
    <property type="protein sequence ID" value="ABF43922.1"/>
    <property type="molecule type" value="Genomic_DNA"/>
</dbReference>
<feature type="transmembrane region" description="Helical" evidence="1">
    <location>
        <begin position="6"/>
        <end position="23"/>
    </location>
</feature>
<keyword evidence="1" id="KW-1133">Transmembrane helix</keyword>
<evidence type="ECO:0000313" key="2">
    <source>
        <dbReference type="EMBL" id="ABF43922.1"/>
    </source>
</evidence>
<dbReference type="KEGG" id="dge:Dgeo_2488"/>
<evidence type="ECO:0000256" key="1">
    <source>
        <dbReference type="SAM" id="Phobius"/>
    </source>
</evidence>
<reference evidence="2" key="1">
    <citation type="submission" date="2006-04" db="EMBL/GenBank/DDBJ databases">
        <title>Complete sequence of plasmid1 pDGEO01 of Deinococcus geothermalis DSM 11300.</title>
        <authorList>
            <consortium name="US DOE Joint Genome Institute"/>
            <person name="Copeland A."/>
            <person name="Lucas S."/>
            <person name="Lapidus A."/>
            <person name="Barry K."/>
            <person name="Detter J.C."/>
            <person name="Glavina del Rio T."/>
            <person name="Hammon N."/>
            <person name="Israni S."/>
            <person name="Dalin E."/>
            <person name="Tice H."/>
            <person name="Pitluck S."/>
            <person name="Brettin T."/>
            <person name="Bruce D."/>
            <person name="Han C."/>
            <person name="Tapia R."/>
            <person name="Saunders E."/>
            <person name="Gilna P."/>
            <person name="Schmutz J."/>
            <person name="Larimer F."/>
            <person name="Land M."/>
            <person name="Hauser L."/>
            <person name="Kyrpides N."/>
            <person name="Kim E."/>
            <person name="Daly M.J."/>
            <person name="Fredrickson J.K."/>
            <person name="Makarova K.S."/>
            <person name="Gaidamakova E.K."/>
            <person name="Zhai M."/>
            <person name="Richardson P."/>
        </authorList>
    </citation>
    <scope>NUCLEOTIDE SEQUENCE</scope>
    <source>
        <strain evidence="2">DSM 11300</strain>
        <plasmid evidence="2">pDGEO01</plasmid>
    </source>
</reference>
<feature type="transmembrane region" description="Helical" evidence="1">
    <location>
        <begin position="91"/>
        <end position="108"/>
    </location>
</feature>
<dbReference type="Proteomes" id="UP000002431">
    <property type="component" value="Plasmid pDGEO01"/>
</dbReference>
<feature type="transmembrane region" description="Helical" evidence="1">
    <location>
        <begin position="30"/>
        <end position="48"/>
    </location>
</feature>
<evidence type="ECO:0000313" key="3">
    <source>
        <dbReference type="Proteomes" id="UP000002431"/>
    </source>
</evidence>
<name>Q1J3L2_DEIGD</name>
<dbReference type="eggNOG" id="ENOG5032RPR">
    <property type="taxonomic scope" value="Bacteria"/>
</dbReference>
<keyword evidence="1" id="KW-0472">Membrane</keyword>
<organism evidence="2 3">
    <name type="scientific">Deinococcus geothermalis (strain DSM 11300 / CIP 105573 / AG-3a)</name>
    <dbReference type="NCBI Taxonomy" id="319795"/>
    <lineage>
        <taxon>Bacteria</taxon>
        <taxon>Thermotogati</taxon>
        <taxon>Deinococcota</taxon>
        <taxon>Deinococci</taxon>
        <taxon>Deinococcales</taxon>
        <taxon>Deinococcaceae</taxon>
        <taxon>Deinococcus</taxon>
    </lineage>
</organism>
<protein>
    <submittedName>
        <fullName evidence="2">Integral membrane protein</fullName>
    </submittedName>
</protein>
<keyword evidence="1" id="KW-0812">Transmembrane</keyword>
<keyword evidence="2" id="KW-0614">Plasmid</keyword>
<feature type="transmembrane region" description="Helical" evidence="1">
    <location>
        <begin position="60"/>
        <end position="79"/>
    </location>
</feature>
<accession>Q1J3L2</accession>